<organism evidence="2 3">
    <name type="scientific">Corynebacterium auriscanis</name>
    <dbReference type="NCBI Taxonomy" id="99807"/>
    <lineage>
        <taxon>Bacteria</taxon>
        <taxon>Bacillati</taxon>
        <taxon>Actinomycetota</taxon>
        <taxon>Actinomycetes</taxon>
        <taxon>Mycobacteriales</taxon>
        <taxon>Corynebacteriaceae</taxon>
        <taxon>Corynebacterium</taxon>
    </lineage>
</organism>
<proteinExistence type="predicted"/>
<keyword evidence="1" id="KW-1133">Transmembrane helix</keyword>
<gene>
    <name evidence="2" type="ORF">MA47_03290</name>
</gene>
<evidence type="ECO:0000256" key="1">
    <source>
        <dbReference type="SAM" id="Phobius"/>
    </source>
</evidence>
<dbReference type="RefSeq" id="WP_035113383.1">
    <property type="nucleotide sequence ID" value="NZ_CP047046.1"/>
</dbReference>
<evidence type="ECO:0000313" key="3">
    <source>
        <dbReference type="Proteomes" id="UP000030145"/>
    </source>
</evidence>
<evidence type="ECO:0008006" key="4">
    <source>
        <dbReference type="Google" id="ProtNLM"/>
    </source>
</evidence>
<accession>A0A0A2DN11</accession>
<sequence>MPELKRARKLAPTHKRNVIPRGVGDAALVVVVCLLTYTIAAVVWGWTVPTLAIEVMPDLSAESVPGTEDAKFEAFGRAILTTSCIAFVASIWAFATRVRSLSMMLWLGLVTGFGSLWFVVLGNTVARATHPTPASHPEPGQTIEALSPISLSPALLLAPTLALLFYWVASSFVDSRKF</sequence>
<protein>
    <recommendedName>
        <fullName evidence="4">DUF2567 domain-containing protein</fullName>
    </recommendedName>
</protein>
<feature type="transmembrane region" description="Helical" evidence="1">
    <location>
        <begin position="106"/>
        <end position="126"/>
    </location>
</feature>
<name>A0A0A2DN11_9CORY</name>
<keyword evidence="1" id="KW-0472">Membrane</keyword>
<comment type="caution">
    <text evidence="2">The sequence shown here is derived from an EMBL/GenBank/DDBJ whole genome shotgun (WGS) entry which is preliminary data.</text>
</comment>
<dbReference type="Proteomes" id="UP000030145">
    <property type="component" value="Unassembled WGS sequence"/>
</dbReference>
<keyword evidence="3" id="KW-1185">Reference proteome</keyword>
<keyword evidence="1" id="KW-0812">Transmembrane</keyword>
<dbReference type="GeneID" id="300552582"/>
<evidence type="ECO:0000313" key="2">
    <source>
        <dbReference type="EMBL" id="KGM19172.1"/>
    </source>
</evidence>
<dbReference type="AlphaFoldDB" id="A0A0A2DN11"/>
<feature type="transmembrane region" description="Helical" evidence="1">
    <location>
        <begin position="74"/>
        <end position="94"/>
    </location>
</feature>
<reference evidence="2 3" key="1">
    <citation type="submission" date="2014-10" db="EMBL/GenBank/DDBJ databases">
        <title>Whole Genome sequence of Corynebacterium auriscanis strain CIP 106629.</title>
        <authorList>
            <person name="Hassan S.S."/>
            <person name="Jamal S.B."/>
            <person name="Tiwari S."/>
            <person name="Oliveira L.D.C."/>
            <person name="Souza F."/>
            <person name="Mariano D.C."/>
            <person name="Almeida S."/>
            <person name="Dorella F."/>
            <person name="Pereira F."/>
            <person name="Carvalho A."/>
            <person name="Leal C.A."/>
            <person name="Soares S.D.C."/>
            <person name="Figueiredo H.C."/>
            <person name="Silva A."/>
            <person name="Azevedo V.A."/>
        </authorList>
    </citation>
    <scope>NUCLEOTIDE SEQUENCE [LARGE SCALE GENOMIC DNA]</scope>
    <source>
        <strain evidence="2 3">CIP 106629</strain>
    </source>
</reference>
<feature type="transmembrane region" description="Helical" evidence="1">
    <location>
        <begin position="146"/>
        <end position="169"/>
    </location>
</feature>
<feature type="transmembrane region" description="Helical" evidence="1">
    <location>
        <begin position="26"/>
        <end position="46"/>
    </location>
</feature>
<dbReference type="EMBL" id="JRVJ01000003">
    <property type="protein sequence ID" value="KGM19172.1"/>
    <property type="molecule type" value="Genomic_DNA"/>
</dbReference>